<dbReference type="Proteomes" id="UP000236732">
    <property type="component" value="Unassembled WGS sequence"/>
</dbReference>
<dbReference type="AlphaFoldDB" id="A0A1H6BJI9"/>
<reference evidence="1 2" key="1">
    <citation type="submission" date="2016-10" db="EMBL/GenBank/DDBJ databases">
        <authorList>
            <person name="de Groot N.N."/>
        </authorList>
    </citation>
    <scope>NUCLEOTIDE SEQUENCE [LARGE SCALE GENOMIC DNA]</scope>
    <source>
        <strain evidence="1 2">CGMCC 4.7037</strain>
    </source>
</reference>
<evidence type="ECO:0000313" key="1">
    <source>
        <dbReference type="EMBL" id="SEG60870.1"/>
    </source>
</evidence>
<protein>
    <submittedName>
        <fullName evidence="1">Uncharacterized protein</fullName>
    </submittedName>
</protein>
<sequence length="48" mass="5307">MRISARGDYRTRVDDAVGSTMARADLTDAVFRVPLDAGTHRHTVDVAY</sequence>
<evidence type="ECO:0000313" key="2">
    <source>
        <dbReference type="Proteomes" id="UP000236732"/>
    </source>
</evidence>
<gene>
    <name evidence="1" type="ORF">SAMN05444920_103439</name>
</gene>
<keyword evidence="2" id="KW-1185">Reference proteome</keyword>
<proteinExistence type="predicted"/>
<accession>A0A1H6BJI9</accession>
<dbReference type="EMBL" id="FNVT01000003">
    <property type="protein sequence ID" value="SEG60870.1"/>
    <property type="molecule type" value="Genomic_DNA"/>
</dbReference>
<name>A0A1H6BJI9_9ACTN</name>
<organism evidence="1 2">
    <name type="scientific">Nonomuraea solani</name>
    <dbReference type="NCBI Taxonomy" id="1144553"/>
    <lineage>
        <taxon>Bacteria</taxon>
        <taxon>Bacillati</taxon>
        <taxon>Actinomycetota</taxon>
        <taxon>Actinomycetes</taxon>
        <taxon>Streptosporangiales</taxon>
        <taxon>Streptosporangiaceae</taxon>
        <taxon>Nonomuraea</taxon>
    </lineage>
</organism>
<dbReference type="RefSeq" id="WP_160150263.1">
    <property type="nucleotide sequence ID" value="NZ_FNVT01000003.1"/>
</dbReference>